<dbReference type="InterPro" id="IPR006574">
    <property type="entry name" value="PRY"/>
</dbReference>
<evidence type="ECO:0000256" key="3">
    <source>
        <dbReference type="ARBA" id="ARBA00022833"/>
    </source>
</evidence>
<dbReference type="PANTHER" id="PTHR25465:SF73">
    <property type="entry name" value="E3 UBIQUITIN_ISG15 LIGASE TRIM25 ISOFORM X1"/>
    <property type="match status" value="1"/>
</dbReference>
<keyword evidence="3" id="KW-0862">Zinc</keyword>
<dbReference type="InterPro" id="IPR003879">
    <property type="entry name" value="Butyrophylin_SPRY"/>
</dbReference>
<dbReference type="InterPro" id="IPR013320">
    <property type="entry name" value="ConA-like_dom_sf"/>
</dbReference>
<proteinExistence type="predicted"/>
<keyword evidence="1" id="KW-0479">Metal-binding</keyword>
<keyword evidence="2 4" id="KW-0863">Zinc-finger</keyword>
<organism evidence="7 8">
    <name type="scientific">Scleropages formosus</name>
    <name type="common">Asian bonytongue</name>
    <name type="synonym">Osteoglossum formosum</name>
    <dbReference type="NCBI Taxonomy" id="113540"/>
    <lineage>
        <taxon>Eukaryota</taxon>
        <taxon>Metazoa</taxon>
        <taxon>Chordata</taxon>
        <taxon>Craniata</taxon>
        <taxon>Vertebrata</taxon>
        <taxon>Euteleostomi</taxon>
        <taxon>Actinopterygii</taxon>
        <taxon>Neopterygii</taxon>
        <taxon>Teleostei</taxon>
        <taxon>Osteoglossocephala</taxon>
        <taxon>Osteoglossomorpha</taxon>
        <taxon>Osteoglossiformes</taxon>
        <taxon>Osteoglossidae</taxon>
        <taxon>Scleropages</taxon>
    </lineage>
</organism>
<dbReference type="InterPro" id="IPR001841">
    <property type="entry name" value="Znf_RING"/>
</dbReference>
<dbReference type="Gene3D" id="3.30.40.10">
    <property type="entry name" value="Zinc/RING finger domain, C3HC4 (zinc finger)"/>
    <property type="match status" value="1"/>
</dbReference>
<dbReference type="EMBL" id="JARO02000874">
    <property type="protein sequence ID" value="KPP77179.1"/>
    <property type="molecule type" value="Genomic_DNA"/>
</dbReference>
<dbReference type="PROSITE" id="PS00518">
    <property type="entry name" value="ZF_RING_1"/>
    <property type="match status" value="1"/>
</dbReference>
<name>A0A0P7XPD8_SCLFO</name>
<evidence type="ECO:0000313" key="7">
    <source>
        <dbReference type="EMBL" id="KPP77179.1"/>
    </source>
</evidence>
<comment type="caution">
    <text evidence="7">The sequence shown here is derived from an EMBL/GenBank/DDBJ whole genome shotgun (WGS) entry which is preliminary data.</text>
</comment>
<dbReference type="InterPro" id="IPR013083">
    <property type="entry name" value="Znf_RING/FYVE/PHD"/>
</dbReference>
<keyword evidence="7" id="KW-0436">Ligase</keyword>
<evidence type="ECO:0000256" key="2">
    <source>
        <dbReference type="ARBA" id="ARBA00022771"/>
    </source>
</evidence>
<evidence type="ECO:0000259" key="6">
    <source>
        <dbReference type="PROSITE" id="PS50188"/>
    </source>
</evidence>
<dbReference type="Pfam" id="PF13765">
    <property type="entry name" value="PRY"/>
    <property type="match status" value="1"/>
</dbReference>
<dbReference type="Pfam" id="PF13445">
    <property type="entry name" value="zf-RING_UBOX"/>
    <property type="match status" value="1"/>
</dbReference>
<dbReference type="InterPro" id="IPR027370">
    <property type="entry name" value="Znf-RING_euk"/>
</dbReference>
<evidence type="ECO:0000256" key="4">
    <source>
        <dbReference type="PROSITE-ProRule" id="PRU00175"/>
    </source>
</evidence>
<dbReference type="SUPFAM" id="SSF49899">
    <property type="entry name" value="Concanavalin A-like lectins/glucanases"/>
    <property type="match status" value="1"/>
</dbReference>
<evidence type="ECO:0000313" key="8">
    <source>
        <dbReference type="Proteomes" id="UP000034805"/>
    </source>
</evidence>
<dbReference type="Gene3D" id="4.10.830.40">
    <property type="match status" value="1"/>
</dbReference>
<dbReference type="SUPFAM" id="SSF57850">
    <property type="entry name" value="RING/U-box"/>
    <property type="match status" value="1"/>
</dbReference>
<dbReference type="PROSITE" id="PS50089">
    <property type="entry name" value="ZF_RING_2"/>
    <property type="match status" value="1"/>
</dbReference>
<dbReference type="PRINTS" id="PR01407">
    <property type="entry name" value="BUTYPHLNCDUF"/>
</dbReference>
<gene>
    <name evidence="7" type="ORF">Z043_103420</name>
</gene>
<dbReference type="InterPro" id="IPR001870">
    <property type="entry name" value="B30.2/SPRY"/>
</dbReference>
<dbReference type="AlphaFoldDB" id="A0A0P7XPD8"/>
<dbReference type="SMART" id="SM00184">
    <property type="entry name" value="RING"/>
    <property type="match status" value="1"/>
</dbReference>
<dbReference type="SMART" id="SM00589">
    <property type="entry name" value="PRY"/>
    <property type="match status" value="1"/>
</dbReference>
<feature type="non-terminal residue" evidence="7">
    <location>
        <position position="419"/>
    </location>
</feature>
<evidence type="ECO:0000256" key="1">
    <source>
        <dbReference type="ARBA" id="ARBA00022723"/>
    </source>
</evidence>
<dbReference type="PROSITE" id="PS50188">
    <property type="entry name" value="B302_SPRY"/>
    <property type="match status" value="1"/>
</dbReference>
<feature type="domain" description="B30.2/SPRY" evidence="6">
    <location>
        <begin position="193"/>
        <end position="390"/>
    </location>
</feature>
<feature type="domain" description="RING-type" evidence="5">
    <location>
        <begin position="20"/>
        <end position="63"/>
    </location>
</feature>
<protein>
    <submittedName>
        <fullName evidence="7">E3 ubiquitin/ISG15 ligase TRIM25-like</fullName>
    </submittedName>
</protein>
<sequence length="419" mass="47204">MAQPMSAMQPKTPLEMDLTCSVCQDIFRNPHLLPCGHTFCMECVTGMLNHVIQMGGFRCPDCRTYFGPLIKIQKNFALASIAENFREAQEKDESIAYCDCCAPGEQEVAVDTCLRCEVSMCNEHIKPHLVLPAFRGHPLTRAQGNAMERKCKKHKEYKRYSSASKEYVCNMCVVETIYTDNIAKMSSAMEKKITKTLLTKVHTSVSRLTGDDVLTLDPVSASLFLEVSADLLSVERRKEPLLLPPHPYRFDKVPQVLSAQCFATGNRHWEVEAEGYWDIAVTYSSIWRKDKGNSTFGFNNMSWSLTHHNKNLFVYHNGVKQELRKHLSNSKVAVTINHQDGIISFWDASILSDPLYTFHTKFTEPVCLGFGLYKAEPPTRISIQLSELQLKLPLIAPQLTLLPPPPSGILGSLTQSINQ</sequence>
<accession>A0A0P7XPD8</accession>
<dbReference type="InterPro" id="IPR017907">
    <property type="entry name" value="Znf_RING_CS"/>
</dbReference>
<dbReference type="GO" id="GO:0008270">
    <property type="term" value="F:zinc ion binding"/>
    <property type="evidence" value="ECO:0007669"/>
    <property type="project" value="UniProtKB-KW"/>
</dbReference>
<reference evidence="7 8" key="1">
    <citation type="submission" date="2015-08" db="EMBL/GenBank/DDBJ databases">
        <title>The genome of the Asian arowana (Scleropages formosus).</title>
        <authorList>
            <person name="Tan M.H."/>
            <person name="Gan H.M."/>
            <person name="Croft L.J."/>
            <person name="Austin C.M."/>
        </authorList>
    </citation>
    <scope>NUCLEOTIDE SEQUENCE [LARGE SCALE GENOMIC DNA]</scope>
    <source>
        <strain evidence="7">Aro1</strain>
    </source>
</reference>
<dbReference type="GO" id="GO:0005737">
    <property type="term" value="C:cytoplasm"/>
    <property type="evidence" value="ECO:0007669"/>
    <property type="project" value="UniProtKB-ARBA"/>
</dbReference>
<dbReference type="PANTHER" id="PTHR25465">
    <property type="entry name" value="B-BOX DOMAIN CONTAINING"/>
    <property type="match status" value="1"/>
</dbReference>
<dbReference type="InterPro" id="IPR051051">
    <property type="entry name" value="E3_ubiq-ligase_TRIM/RNF"/>
</dbReference>
<dbReference type="CDD" id="cd19802">
    <property type="entry name" value="Bbox1_TRIM8-like"/>
    <property type="match status" value="1"/>
</dbReference>
<dbReference type="Gene3D" id="2.60.120.920">
    <property type="match status" value="1"/>
</dbReference>
<evidence type="ECO:0000259" key="5">
    <source>
        <dbReference type="PROSITE" id="PS50089"/>
    </source>
</evidence>
<dbReference type="Proteomes" id="UP000034805">
    <property type="component" value="Unassembled WGS sequence"/>
</dbReference>
<dbReference type="GO" id="GO:0016874">
    <property type="term" value="F:ligase activity"/>
    <property type="evidence" value="ECO:0007669"/>
    <property type="project" value="UniProtKB-KW"/>
</dbReference>
<dbReference type="InterPro" id="IPR043136">
    <property type="entry name" value="B30.2/SPRY_sf"/>
</dbReference>